<dbReference type="AlphaFoldDB" id="A0A5B7I2L9"/>
<reference evidence="2 3" key="1">
    <citation type="submission" date="2019-05" db="EMBL/GenBank/DDBJ databases">
        <title>Another draft genome of Portunus trituberculatus and its Hox gene families provides insights of decapod evolution.</title>
        <authorList>
            <person name="Jeong J.-H."/>
            <person name="Song I."/>
            <person name="Kim S."/>
            <person name="Choi T."/>
            <person name="Kim D."/>
            <person name="Ryu S."/>
            <person name="Kim W."/>
        </authorList>
    </citation>
    <scope>NUCLEOTIDE SEQUENCE [LARGE SCALE GENOMIC DNA]</scope>
    <source>
        <tissue evidence="2">Muscle</tissue>
    </source>
</reference>
<evidence type="ECO:0000256" key="1">
    <source>
        <dbReference type="SAM" id="MobiDB-lite"/>
    </source>
</evidence>
<keyword evidence="3" id="KW-1185">Reference proteome</keyword>
<sequence length="131" mass="14596">MVEEDEEAKTLDVMDALDITKEDNVILQVLEICSLSVVHEEIDTDQQNTQRARRILDHHLVRRRGQGATKAHESTNKMDPQAPTCVTHSPLPETRCNRRTRINVPFWFLASGEAGVSIAAATREGLLGALP</sequence>
<dbReference type="Proteomes" id="UP000324222">
    <property type="component" value="Unassembled WGS sequence"/>
</dbReference>
<organism evidence="2 3">
    <name type="scientific">Portunus trituberculatus</name>
    <name type="common">Swimming crab</name>
    <name type="synonym">Neptunus trituberculatus</name>
    <dbReference type="NCBI Taxonomy" id="210409"/>
    <lineage>
        <taxon>Eukaryota</taxon>
        <taxon>Metazoa</taxon>
        <taxon>Ecdysozoa</taxon>
        <taxon>Arthropoda</taxon>
        <taxon>Crustacea</taxon>
        <taxon>Multicrustacea</taxon>
        <taxon>Malacostraca</taxon>
        <taxon>Eumalacostraca</taxon>
        <taxon>Eucarida</taxon>
        <taxon>Decapoda</taxon>
        <taxon>Pleocyemata</taxon>
        <taxon>Brachyura</taxon>
        <taxon>Eubrachyura</taxon>
        <taxon>Portunoidea</taxon>
        <taxon>Portunidae</taxon>
        <taxon>Portuninae</taxon>
        <taxon>Portunus</taxon>
    </lineage>
</organism>
<dbReference type="EMBL" id="VSRR010049551">
    <property type="protein sequence ID" value="MPC78860.1"/>
    <property type="molecule type" value="Genomic_DNA"/>
</dbReference>
<name>A0A5B7I2L9_PORTR</name>
<comment type="caution">
    <text evidence="2">The sequence shown here is derived from an EMBL/GenBank/DDBJ whole genome shotgun (WGS) entry which is preliminary data.</text>
</comment>
<gene>
    <name evidence="2" type="ORF">E2C01_073362</name>
</gene>
<evidence type="ECO:0000313" key="2">
    <source>
        <dbReference type="EMBL" id="MPC78860.1"/>
    </source>
</evidence>
<protein>
    <submittedName>
        <fullName evidence="2">Uncharacterized protein</fullName>
    </submittedName>
</protein>
<proteinExistence type="predicted"/>
<feature type="region of interest" description="Disordered" evidence="1">
    <location>
        <begin position="64"/>
        <end position="91"/>
    </location>
</feature>
<evidence type="ECO:0000313" key="3">
    <source>
        <dbReference type="Proteomes" id="UP000324222"/>
    </source>
</evidence>
<accession>A0A5B7I2L9</accession>